<gene>
    <name evidence="12" type="primary">RvY_01578-1</name>
    <name evidence="12" type="synonym">RvY_01578.1</name>
    <name evidence="12" type="ORF">RvY_01578</name>
</gene>
<dbReference type="AlphaFoldDB" id="A0A1D1UGV9"/>
<evidence type="ECO:0000256" key="7">
    <source>
        <dbReference type="ARBA" id="ARBA00023170"/>
    </source>
</evidence>
<dbReference type="InterPro" id="IPR000995">
    <property type="entry name" value="Musac_Ach_rcpt"/>
</dbReference>
<proteinExistence type="predicted"/>
<evidence type="ECO:0000256" key="9">
    <source>
        <dbReference type="SAM" id="MobiDB-lite"/>
    </source>
</evidence>
<feature type="region of interest" description="Disordered" evidence="9">
    <location>
        <begin position="360"/>
        <end position="383"/>
    </location>
</feature>
<dbReference type="Gene3D" id="1.20.1070.10">
    <property type="entry name" value="Rhodopsin 7-helix transmembrane proteins"/>
    <property type="match status" value="1"/>
</dbReference>
<dbReference type="PROSITE" id="PS50262">
    <property type="entry name" value="G_PROTEIN_RECEP_F1_2"/>
    <property type="match status" value="1"/>
</dbReference>
<keyword evidence="5" id="KW-0297">G-protein coupled receptor</keyword>
<dbReference type="InterPro" id="IPR017452">
    <property type="entry name" value="GPCR_Rhodpsn_7TM"/>
</dbReference>
<evidence type="ECO:0000256" key="3">
    <source>
        <dbReference type="ARBA" id="ARBA00022692"/>
    </source>
</evidence>
<dbReference type="GO" id="GO:0043410">
    <property type="term" value="P:positive regulation of MAPK cascade"/>
    <property type="evidence" value="ECO:0007669"/>
    <property type="project" value="TreeGrafter"/>
</dbReference>
<dbReference type="Proteomes" id="UP000186922">
    <property type="component" value="Unassembled WGS sequence"/>
</dbReference>
<evidence type="ECO:0000256" key="8">
    <source>
        <dbReference type="ARBA" id="ARBA00023224"/>
    </source>
</evidence>
<dbReference type="PANTHER" id="PTHR24248">
    <property type="entry name" value="ADRENERGIC RECEPTOR-RELATED G-PROTEIN COUPLED RECEPTOR"/>
    <property type="match status" value="1"/>
</dbReference>
<keyword evidence="8" id="KW-0807">Transducer</keyword>
<feature type="transmembrane region" description="Helical" evidence="10">
    <location>
        <begin position="425"/>
        <end position="445"/>
    </location>
</feature>
<dbReference type="PANTHER" id="PTHR24248:SF185">
    <property type="entry name" value="DOPAMINE RECEPTOR 2"/>
    <property type="match status" value="1"/>
</dbReference>
<dbReference type="SUPFAM" id="SSF81321">
    <property type="entry name" value="Family A G protein-coupled receptor-like"/>
    <property type="match status" value="1"/>
</dbReference>
<evidence type="ECO:0000313" key="12">
    <source>
        <dbReference type="EMBL" id="GAU88974.1"/>
    </source>
</evidence>
<name>A0A1D1UGV9_RAMVA</name>
<dbReference type="PRINTS" id="PR00237">
    <property type="entry name" value="GPCRRHODOPSN"/>
</dbReference>
<comment type="subcellular location">
    <subcellularLocation>
        <location evidence="1">Cell membrane</location>
        <topology evidence="1">Multi-pass membrane protein</topology>
    </subcellularLocation>
</comment>
<reference evidence="12 13" key="1">
    <citation type="journal article" date="2016" name="Nat. Commun.">
        <title>Extremotolerant tardigrade genome and improved radiotolerance of human cultured cells by tardigrade-unique protein.</title>
        <authorList>
            <person name="Hashimoto T."/>
            <person name="Horikawa D.D."/>
            <person name="Saito Y."/>
            <person name="Kuwahara H."/>
            <person name="Kozuka-Hata H."/>
            <person name="Shin-I T."/>
            <person name="Minakuchi Y."/>
            <person name="Ohishi K."/>
            <person name="Motoyama A."/>
            <person name="Aizu T."/>
            <person name="Enomoto A."/>
            <person name="Kondo K."/>
            <person name="Tanaka S."/>
            <person name="Hara Y."/>
            <person name="Koshikawa S."/>
            <person name="Sagara H."/>
            <person name="Miura T."/>
            <person name="Yokobori S."/>
            <person name="Miyagawa K."/>
            <person name="Suzuki Y."/>
            <person name="Kubo T."/>
            <person name="Oyama M."/>
            <person name="Kohara Y."/>
            <person name="Fujiyama A."/>
            <person name="Arakawa K."/>
            <person name="Katayama T."/>
            <person name="Toyoda A."/>
            <person name="Kunieda T."/>
        </authorList>
    </citation>
    <scope>NUCLEOTIDE SEQUENCE [LARGE SCALE GENOMIC DNA]</scope>
    <source>
        <strain evidence="12 13">YOKOZUNA-1</strain>
    </source>
</reference>
<feature type="compositionally biased region" description="Basic residues" evidence="9">
    <location>
        <begin position="360"/>
        <end position="377"/>
    </location>
</feature>
<dbReference type="PRINTS" id="PR00243">
    <property type="entry name" value="MUSCARINICR"/>
</dbReference>
<evidence type="ECO:0000313" key="13">
    <source>
        <dbReference type="Proteomes" id="UP000186922"/>
    </source>
</evidence>
<evidence type="ECO:0000256" key="4">
    <source>
        <dbReference type="ARBA" id="ARBA00022989"/>
    </source>
</evidence>
<evidence type="ECO:0000256" key="2">
    <source>
        <dbReference type="ARBA" id="ARBA00022475"/>
    </source>
</evidence>
<dbReference type="GO" id="GO:0071880">
    <property type="term" value="P:adenylate cyclase-activating adrenergic receptor signaling pathway"/>
    <property type="evidence" value="ECO:0007669"/>
    <property type="project" value="TreeGrafter"/>
</dbReference>
<dbReference type="GO" id="GO:0045202">
    <property type="term" value="C:synapse"/>
    <property type="evidence" value="ECO:0007669"/>
    <property type="project" value="GOC"/>
</dbReference>
<evidence type="ECO:0000256" key="1">
    <source>
        <dbReference type="ARBA" id="ARBA00004651"/>
    </source>
</evidence>
<feature type="compositionally biased region" description="Low complexity" evidence="9">
    <location>
        <begin position="211"/>
        <end position="226"/>
    </location>
</feature>
<organism evidence="12 13">
    <name type="scientific">Ramazzottius varieornatus</name>
    <name type="common">Water bear</name>
    <name type="synonym">Tardigrade</name>
    <dbReference type="NCBI Taxonomy" id="947166"/>
    <lineage>
        <taxon>Eukaryota</taxon>
        <taxon>Metazoa</taxon>
        <taxon>Ecdysozoa</taxon>
        <taxon>Tardigrada</taxon>
        <taxon>Eutardigrada</taxon>
        <taxon>Parachela</taxon>
        <taxon>Hypsibioidea</taxon>
        <taxon>Ramazzottiidae</taxon>
        <taxon>Ramazzottius</taxon>
    </lineage>
</organism>
<feature type="compositionally biased region" description="Polar residues" evidence="9">
    <location>
        <begin position="278"/>
        <end position="293"/>
    </location>
</feature>
<sequence>MAHRQRPRGQKEVIVPKIQPPPKPAGLPKLKHRSQDEPVVQLKKSLIDLSPEGPSSVEPPLPQSRSLPDVDKTALTSSRPSLALPCISQPIINTATTLQTILLAKELNDEIRLLFAQRESASSSATNEASARSASAEGGRAISAVSSDSPADFVEPVWIPRVPFPVRFDELPSGLLQPFTGRTPLNSTNDWRFIDQESLKSPNSSIDGTHSSTPTNRSSISSSPSTLRKRSSTPPKLQVPGPQLTFKVAAPPLATPERSSTAPISTKDSPQIPDVITPITSGRNSPLNLTRTARSPPLRVSVKPEVSDIGEESTRYESDQRSANNTNSNDNDKAALHQTNSMLSSRDNSEKLRAFGRRLRAAASRSSRKKSINKRQQSKSENRARKALKTITFIMGAFVLCWTPWHILATVEGFCNGCVNADFYALSYWLCYLNSPINPFCYALANQQFKKTFIRILKLDFHRT</sequence>
<evidence type="ECO:0000256" key="5">
    <source>
        <dbReference type="ARBA" id="ARBA00023040"/>
    </source>
</evidence>
<keyword evidence="13" id="KW-1185">Reference proteome</keyword>
<keyword evidence="7" id="KW-0675">Receptor</keyword>
<evidence type="ECO:0000256" key="10">
    <source>
        <dbReference type="SAM" id="Phobius"/>
    </source>
</evidence>
<feature type="domain" description="G-protein coupled receptors family 1 profile" evidence="11">
    <location>
        <begin position="357"/>
        <end position="442"/>
    </location>
</feature>
<dbReference type="GO" id="GO:0005886">
    <property type="term" value="C:plasma membrane"/>
    <property type="evidence" value="ECO:0007669"/>
    <property type="project" value="UniProtKB-SubCell"/>
</dbReference>
<dbReference type="EMBL" id="BDGG01000001">
    <property type="protein sequence ID" value="GAU88974.1"/>
    <property type="molecule type" value="Genomic_DNA"/>
</dbReference>
<keyword evidence="2" id="KW-1003">Cell membrane</keyword>
<dbReference type="STRING" id="947166.A0A1D1UGV9"/>
<dbReference type="InterPro" id="IPR000276">
    <property type="entry name" value="GPCR_Rhodpsn"/>
</dbReference>
<keyword evidence="3 10" id="KW-0812">Transmembrane</keyword>
<dbReference type="OrthoDB" id="10071887at2759"/>
<feature type="compositionally biased region" description="Polar residues" evidence="9">
    <location>
        <begin position="257"/>
        <end position="269"/>
    </location>
</feature>
<evidence type="ECO:0000256" key="6">
    <source>
        <dbReference type="ARBA" id="ARBA00023136"/>
    </source>
</evidence>
<protein>
    <recommendedName>
        <fullName evidence="11">G-protein coupled receptors family 1 profile domain-containing protein</fullName>
    </recommendedName>
</protein>
<feature type="transmembrane region" description="Helical" evidence="10">
    <location>
        <begin position="387"/>
        <end position="405"/>
    </location>
</feature>
<feature type="region of interest" description="Disordered" evidence="9">
    <location>
        <begin position="1"/>
        <end position="74"/>
    </location>
</feature>
<feature type="region of interest" description="Disordered" evidence="9">
    <location>
        <begin position="199"/>
        <end position="333"/>
    </location>
</feature>
<dbReference type="Pfam" id="PF00001">
    <property type="entry name" value="7tm_1"/>
    <property type="match status" value="1"/>
</dbReference>
<dbReference type="GO" id="GO:0016907">
    <property type="term" value="F:G protein-coupled acetylcholine receptor activity"/>
    <property type="evidence" value="ECO:0007669"/>
    <property type="project" value="InterPro"/>
</dbReference>
<accession>A0A1D1UGV9</accession>
<keyword evidence="6 10" id="KW-0472">Membrane</keyword>
<keyword evidence="4 10" id="KW-1133">Transmembrane helix</keyword>
<evidence type="ECO:0000259" key="11">
    <source>
        <dbReference type="PROSITE" id="PS50262"/>
    </source>
</evidence>
<comment type="caution">
    <text evidence="12">The sequence shown here is derived from an EMBL/GenBank/DDBJ whole genome shotgun (WGS) entry which is preliminary data.</text>
</comment>
<feature type="compositionally biased region" description="Polar residues" evidence="9">
    <location>
        <begin position="199"/>
        <end position="210"/>
    </location>
</feature>